<feature type="domain" description="YcgL" evidence="2">
    <location>
        <begin position="1"/>
        <end position="81"/>
    </location>
</feature>
<dbReference type="EMBL" id="PIPS01000005">
    <property type="protein sequence ID" value="RUO39957.1"/>
    <property type="molecule type" value="Genomic_DNA"/>
</dbReference>
<evidence type="ECO:0000313" key="3">
    <source>
        <dbReference type="EMBL" id="RUO39957.1"/>
    </source>
</evidence>
<dbReference type="PANTHER" id="PTHR38109:SF1">
    <property type="entry name" value="PROTEIN YCGL"/>
    <property type="match status" value="1"/>
</dbReference>
<dbReference type="SUPFAM" id="SSF160191">
    <property type="entry name" value="YcgL-like"/>
    <property type="match status" value="1"/>
</dbReference>
<name>A0AA94JCK2_9GAMM</name>
<sequence>MLCDVFSSRRKADTYLYLQHGADFDDVPEPLRESFGPPTKVLTVNLAKRDQLARISSADLIKHLKETGFYLQLPPQQESLK</sequence>
<dbReference type="Gene3D" id="3.10.510.20">
    <property type="entry name" value="YcgL domain"/>
    <property type="match status" value="1"/>
</dbReference>
<dbReference type="RefSeq" id="WP_126820450.1">
    <property type="nucleotide sequence ID" value="NZ_PIPS01000005.1"/>
</dbReference>
<organism evidence="3 4">
    <name type="scientific">Idiomarina aquatica</name>
    <dbReference type="NCBI Taxonomy" id="1327752"/>
    <lineage>
        <taxon>Bacteria</taxon>
        <taxon>Pseudomonadati</taxon>
        <taxon>Pseudomonadota</taxon>
        <taxon>Gammaproteobacteria</taxon>
        <taxon>Alteromonadales</taxon>
        <taxon>Idiomarinaceae</taxon>
        <taxon>Idiomarina</taxon>
    </lineage>
</organism>
<gene>
    <name evidence="3" type="ORF">CWE23_12885</name>
</gene>
<protein>
    <recommendedName>
        <fullName evidence="1">YcgL domain-containing protein CWE23_12885</fullName>
    </recommendedName>
</protein>
<keyword evidence="4" id="KW-1185">Reference proteome</keyword>
<comment type="caution">
    <text evidence="3">The sequence shown here is derived from an EMBL/GenBank/DDBJ whole genome shotgun (WGS) entry which is preliminary data.</text>
</comment>
<dbReference type="InterPro" id="IPR027354">
    <property type="entry name" value="YcgL_dom"/>
</dbReference>
<evidence type="ECO:0000259" key="2">
    <source>
        <dbReference type="PROSITE" id="PS51648"/>
    </source>
</evidence>
<dbReference type="PANTHER" id="PTHR38109">
    <property type="entry name" value="PROTEIN YCGL"/>
    <property type="match status" value="1"/>
</dbReference>
<evidence type="ECO:0000256" key="1">
    <source>
        <dbReference type="HAMAP-Rule" id="MF_01866"/>
    </source>
</evidence>
<dbReference type="HAMAP" id="MF_01866">
    <property type="entry name" value="UPF0745"/>
    <property type="match status" value="1"/>
</dbReference>
<reference evidence="4" key="1">
    <citation type="journal article" date="2018" name="Front. Microbiol.">
        <title>Genome-Based Analysis Reveals the Taxonomy and Diversity of the Family Idiomarinaceae.</title>
        <authorList>
            <person name="Liu Y."/>
            <person name="Lai Q."/>
            <person name="Shao Z."/>
        </authorList>
    </citation>
    <scope>NUCLEOTIDE SEQUENCE [LARGE SCALE GENOMIC DNA]</scope>
    <source>
        <strain evidence="4">SN-14</strain>
    </source>
</reference>
<accession>A0AA94JCK2</accession>
<evidence type="ECO:0000313" key="4">
    <source>
        <dbReference type="Proteomes" id="UP000286680"/>
    </source>
</evidence>
<proteinExistence type="inferred from homology"/>
<dbReference type="InterPro" id="IPR038068">
    <property type="entry name" value="YcgL-like_sf"/>
</dbReference>
<dbReference type="Proteomes" id="UP000286680">
    <property type="component" value="Unassembled WGS sequence"/>
</dbReference>
<dbReference type="AlphaFoldDB" id="A0AA94JCK2"/>
<dbReference type="Pfam" id="PF05166">
    <property type="entry name" value="YcgL"/>
    <property type="match status" value="1"/>
</dbReference>
<dbReference type="PROSITE" id="PS51648">
    <property type="entry name" value="YCGL"/>
    <property type="match status" value="1"/>
</dbReference>